<feature type="region of interest" description="Disordered" evidence="1">
    <location>
        <begin position="53"/>
        <end position="78"/>
    </location>
</feature>
<evidence type="ECO:0000256" key="1">
    <source>
        <dbReference type="SAM" id="MobiDB-lite"/>
    </source>
</evidence>
<dbReference type="Proteomes" id="UP000031967">
    <property type="component" value="Unassembled WGS sequence"/>
</dbReference>
<accession>A0ABR5AJH3</accession>
<dbReference type="Pfam" id="PF13031">
    <property type="entry name" value="DUF3892"/>
    <property type="match status" value="1"/>
</dbReference>
<proteinExistence type="predicted"/>
<evidence type="ECO:0000313" key="2">
    <source>
        <dbReference type="EMBL" id="KIL41192.1"/>
    </source>
</evidence>
<comment type="caution">
    <text evidence="2">The sequence shown here is derived from an EMBL/GenBank/DDBJ whole genome shotgun (WGS) entry which is preliminary data.</text>
</comment>
<organism evidence="2 3">
    <name type="scientific">Gordoniibacillus kamchatkensis</name>
    <dbReference type="NCBI Taxonomy" id="1590651"/>
    <lineage>
        <taxon>Bacteria</taxon>
        <taxon>Bacillati</taxon>
        <taxon>Bacillota</taxon>
        <taxon>Bacilli</taxon>
        <taxon>Bacillales</taxon>
        <taxon>Paenibacillaceae</taxon>
        <taxon>Gordoniibacillus</taxon>
    </lineage>
</organism>
<feature type="compositionally biased region" description="Basic and acidic residues" evidence="1">
    <location>
        <begin position="54"/>
        <end position="64"/>
    </location>
</feature>
<gene>
    <name evidence="2" type="ORF">SD70_09240</name>
</gene>
<evidence type="ECO:0000313" key="3">
    <source>
        <dbReference type="Proteomes" id="UP000031967"/>
    </source>
</evidence>
<dbReference type="InterPro" id="IPR024997">
    <property type="entry name" value="DUF3892"/>
</dbReference>
<dbReference type="EMBL" id="JXAK01000012">
    <property type="protein sequence ID" value="KIL41192.1"/>
    <property type="molecule type" value="Genomic_DNA"/>
</dbReference>
<keyword evidence="3" id="KW-1185">Reference proteome</keyword>
<feature type="compositionally biased region" description="Polar residues" evidence="1">
    <location>
        <begin position="68"/>
        <end position="78"/>
    </location>
</feature>
<evidence type="ECO:0008006" key="4">
    <source>
        <dbReference type="Google" id="ProtNLM"/>
    </source>
</evidence>
<sequence length="78" mass="8624">MVEQQRSEVVAVRKNGDGDIVELKLSNGQVVDYKTAQQMVRDRQIAGLNVFTGRDGEPHLRSNADGDPSNNLDNLPVF</sequence>
<reference evidence="2 3" key="1">
    <citation type="submission" date="2014-12" db="EMBL/GenBank/DDBJ databases">
        <title>Draft genome sequence of Paenibacillus kamchatkensis strain B-2647.</title>
        <authorList>
            <person name="Karlyshev A.V."/>
            <person name="Kudryashova E.B."/>
        </authorList>
    </citation>
    <scope>NUCLEOTIDE SEQUENCE [LARGE SCALE GENOMIC DNA]</scope>
    <source>
        <strain evidence="2 3">VKM B-2647</strain>
    </source>
</reference>
<protein>
    <recommendedName>
        <fullName evidence="4">DUF3892 domain-containing protein</fullName>
    </recommendedName>
</protein>
<name>A0ABR5AJH3_9BACL</name>
<dbReference type="RefSeq" id="WP_041047283.1">
    <property type="nucleotide sequence ID" value="NZ_JXAK01000012.1"/>
</dbReference>